<comment type="caution">
    <text evidence="2">The sequence shown here is derived from an EMBL/GenBank/DDBJ whole genome shotgun (WGS) entry which is preliminary data.</text>
</comment>
<reference evidence="3" key="1">
    <citation type="journal article" date="2019" name="Int. J. Syst. Evol. Microbiol.">
        <title>The Global Catalogue of Microorganisms (GCM) 10K type strain sequencing project: providing services to taxonomists for standard genome sequencing and annotation.</title>
        <authorList>
            <consortium name="The Broad Institute Genomics Platform"/>
            <consortium name="The Broad Institute Genome Sequencing Center for Infectious Disease"/>
            <person name="Wu L."/>
            <person name="Ma J."/>
        </authorList>
    </citation>
    <scope>NUCLEOTIDE SEQUENCE [LARGE SCALE GENOMIC DNA]</scope>
    <source>
        <strain evidence="3">CCUG 60524</strain>
    </source>
</reference>
<dbReference type="EMBL" id="JBHTJT010000007">
    <property type="protein sequence ID" value="MFD0978817.1"/>
    <property type="molecule type" value="Genomic_DNA"/>
</dbReference>
<name>A0ABW3IL54_9RHOB</name>
<evidence type="ECO:0000259" key="1">
    <source>
        <dbReference type="Pfam" id="PF20056"/>
    </source>
</evidence>
<evidence type="ECO:0000313" key="3">
    <source>
        <dbReference type="Proteomes" id="UP001597108"/>
    </source>
</evidence>
<organism evidence="2 3">
    <name type="scientific">Tropicimonas aquimaris</name>
    <dbReference type="NCBI Taxonomy" id="914152"/>
    <lineage>
        <taxon>Bacteria</taxon>
        <taxon>Pseudomonadati</taxon>
        <taxon>Pseudomonadota</taxon>
        <taxon>Alphaproteobacteria</taxon>
        <taxon>Rhodobacterales</taxon>
        <taxon>Roseobacteraceae</taxon>
        <taxon>Tropicimonas</taxon>
    </lineage>
</organism>
<feature type="domain" description="DUF6455" evidence="1">
    <location>
        <begin position="1"/>
        <end position="83"/>
    </location>
</feature>
<gene>
    <name evidence="2" type="ORF">ACFQ2S_04065</name>
</gene>
<accession>A0ABW3IL54</accession>
<protein>
    <submittedName>
        <fullName evidence="2">DUF6455 family protein</fullName>
    </submittedName>
</protein>
<keyword evidence="3" id="KW-1185">Reference proteome</keyword>
<dbReference type="InterPro" id="IPR045601">
    <property type="entry name" value="DUF6455"/>
</dbReference>
<evidence type="ECO:0000313" key="2">
    <source>
        <dbReference type="EMBL" id="MFD0978817.1"/>
    </source>
</evidence>
<dbReference type="RefSeq" id="WP_386072929.1">
    <property type="nucleotide sequence ID" value="NZ_JBHTJT010000007.1"/>
</dbReference>
<dbReference type="Proteomes" id="UP001597108">
    <property type="component" value="Unassembled WGS sequence"/>
</dbReference>
<proteinExistence type="predicted"/>
<sequence>MKPLGPERDHYWMALGMAKAAGVDLQAAIEAGRFSQEKWASTVQKCRGCDWGEDCPSWLREHGTIDEAPQACVNARLFAALKAAQEEDAGRLDGAE</sequence>
<dbReference type="Pfam" id="PF20056">
    <property type="entry name" value="DUF6455"/>
    <property type="match status" value="1"/>
</dbReference>